<keyword evidence="16" id="KW-1185">Reference proteome</keyword>
<dbReference type="InterPro" id="IPR003092">
    <property type="entry name" value="2pore_dom_K_chnl_TASK"/>
</dbReference>
<dbReference type="GO" id="GO:0005267">
    <property type="term" value="F:potassium channel activity"/>
    <property type="evidence" value="ECO:0007669"/>
    <property type="project" value="UniProtKB-KW"/>
</dbReference>
<dbReference type="PRINTS" id="PR01333">
    <property type="entry name" value="2POREKCHANEL"/>
</dbReference>
<evidence type="ECO:0000256" key="11">
    <source>
        <dbReference type="ARBA" id="ARBA00023303"/>
    </source>
</evidence>
<protein>
    <recommendedName>
        <fullName evidence="14">Potassium channel domain-containing protein</fullName>
    </recommendedName>
</protein>
<keyword evidence="4" id="KW-0633">Potassium transport</keyword>
<sequence length="304" mass="34326">MLSLKLIFYYSGNINASSQHRVTRAIKSLCCSTLQSRGILTLLGCVLLILYSVLGAAIFMVVEGGQQGDQNITNVTEIRTNLLSALSSSEDTCNVSKFELLLQRYESDTNKINCRRDSTAWNFWESLFFATTVYTTIGYGHIAPVTNSGRIATIVYAIFGIPMFLVVIASVGRYIPIIVGRAWYCILRRKVIGIDNPRKRIRNVIIAILAMLLYMLTGVLIYTRWEKWNYFEAFYFLFISFTTIGFGDITPEHPKIFLLTSPVYILIGLTIMSMCIDLVVKIIIDFVRKNLLKVSPRDASSQTS</sequence>
<keyword evidence="6" id="KW-0631">Potassium channel</keyword>
<evidence type="ECO:0000256" key="9">
    <source>
        <dbReference type="ARBA" id="ARBA00023065"/>
    </source>
</evidence>
<keyword evidence="3 12" id="KW-0813">Transport</keyword>
<keyword evidence="9 12" id="KW-0406">Ion transport</keyword>
<evidence type="ECO:0000256" key="3">
    <source>
        <dbReference type="ARBA" id="ARBA00022448"/>
    </source>
</evidence>
<feature type="transmembrane region" description="Helical" evidence="13">
    <location>
        <begin position="121"/>
        <end position="142"/>
    </location>
</feature>
<dbReference type="PANTHER" id="PTHR11003:SF334">
    <property type="entry name" value="FI03418P"/>
    <property type="match status" value="1"/>
</dbReference>
<dbReference type="InterPro" id="IPR013099">
    <property type="entry name" value="K_chnl_dom"/>
</dbReference>
<feature type="transmembrane region" description="Helical" evidence="13">
    <location>
        <begin position="154"/>
        <end position="180"/>
    </location>
</feature>
<dbReference type="PRINTS" id="PR01095">
    <property type="entry name" value="TASKCHANNEL"/>
</dbReference>
<dbReference type="InterPro" id="IPR003280">
    <property type="entry name" value="2pore_dom_K_chnl"/>
</dbReference>
<reference evidence="15 16" key="1">
    <citation type="submission" date="2024-11" db="EMBL/GenBank/DDBJ databases">
        <title>Chromosome-level genome assembly of the freshwater bivalve Anodonta woodiana.</title>
        <authorList>
            <person name="Chen X."/>
        </authorList>
    </citation>
    <scope>NUCLEOTIDE SEQUENCE [LARGE SCALE GENOMIC DNA]</scope>
    <source>
        <strain evidence="15">MN2024</strain>
        <tissue evidence="15">Gills</tissue>
    </source>
</reference>
<keyword evidence="8 13" id="KW-1133">Transmembrane helix</keyword>
<feature type="transmembrane region" description="Helical" evidence="13">
    <location>
        <begin position="39"/>
        <end position="62"/>
    </location>
</feature>
<name>A0ABD3VRX8_SINWO</name>
<dbReference type="Gene3D" id="1.10.287.70">
    <property type="match status" value="1"/>
</dbReference>
<evidence type="ECO:0000256" key="8">
    <source>
        <dbReference type="ARBA" id="ARBA00022989"/>
    </source>
</evidence>
<gene>
    <name evidence="15" type="ORF">ACJMK2_006044</name>
</gene>
<evidence type="ECO:0000313" key="15">
    <source>
        <dbReference type="EMBL" id="KAL3864354.1"/>
    </source>
</evidence>
<dbReference type="SUPFAM" id="SSF81324">
    <property type="entry name" value="Voltage-gated potassium channels"/>
    <property type="match status" value="2"/>
</dbReference>
<accession>A0ABD3VRX8</accession>
<evidence type="ECO:0000256" key="7">
    <source>
        <dbReference type="ARBA" id="ARBA00022958"/>
    </source>
</evidence>
<dbReference type="GO" id="GO:0016020">
    <property type="term" value="C:membrane"/>
    <property type="evidence" value="ECO:0007669"/>
    <property type="project" value="UniProtKB-SubCell"/>
</dbReference>
<evidence type="ECO:0000256" key="1">
    <source>
        <dbReference type="ARBA" id="ARBA00004141"/>
    </source>
</evidence>
<keyword evidence="11 12" id="KW-0407">Ion channel</keyword>
<evidence type="ECO:0000256" key="4">
    <source>
        <dbReference type="ARBA" id="ARBA00022538"/>
    </source>
</evidence>
<evidence type="ECO:0000256" key="5">
    <source>
        <dbReference type="ARBA" id="ARBA00022692"/>
    </source>
</evidence>
<feature type="domain" description="Potassium channel" evidence="14">
    <location>
        <begin position="211"/>
        <end position="283"/>
    </location>
</feature>
<dbReference type="EMBL" id="JBJQND010000010">
    <property type="protein sequence ID" value="KAL3864354.1"/>
    <property type="molecule type" value="Genomic_DNA"/>
</dbReference>
<evidence type="ECO:0000313" key="16">
    <source>
        <dbReference type="Proteomes" id="UP001634394"/>
    </source>
</evidence>
<feature type="transmembrane region" description="Helical" evidence="13">
    <location>
        <begin position="263"/>
        <end position="284"/>
    </location>
</feature>
<evidence type="ECO:0000259" key="14">
    <source>
        <dbReference type="Pfam" id="PF07885"/>
    </source>
</evidence>
<keyword evidence="5 12" id="KW-0812">Transmembrane</keyword>
<proteinExistence type="inferred from homology"/>
<dbReference type="Pfam" id="PF07885">
    <property type="entry name" value="Ion_trans_2"/>
    <property type="match status" value="2"/>
</dbReference>
<comment type="subcellular location">
    <subcellularLocation>
        <location evidence="1">Membrane</location>
        <topology evidence="1">Multi-pass membrane protein</topology>
    </subcellularLocation>
</comment>
<evidence type="ECO:0000256" key="6">
    <source>
        <dbReference type="ARBA" id="ARBA00022826"/>
    </source>
</evidence>
<dbReference type="Proteomes" id="UP001634394">
    <property type="component" value="Unassembled WGS sequence"/>
</dbReference>
<keyword evidence="7" id="KW-0630">Potassium</keyword>
<evidence type="ECO:0000256" key="2">
    <source>
        <dbReference type="ARBA" id="ARBA00006666"/>
    </source>
</evidence>
<comment type="similarity">
    <text evidence="2 12">Belongs to the two pore domain potassium channel (TC 1.A.1.8) family.</text>
</comment>
<keyword evidence="10 13" id="KW-0472">Membrane</keyword>
<dbReference type="PANTHER" id="PTHR11003">
    <property type="entry name" value="POTASSIUM CHANNEL, SUBFAMILY K"/>
    <property type="match status" value="1"/>
</dbReference>
<evidence type="ECO:0000256" key="13">
    <source>
        <dbReference type="SAM" id="Phobius"/>
    </source>
</evidence>
<comment type="caution">
    <text evidence="15">The sequence shown here is derived from an EMBL/GenBank/DDBJ whole genome shotgun (WGS) entry which is preliminary data.</text>
</comment>
<feature type="transmembrane region" description="Helical" evidence="13">
    <location>
        <begin position="201"/>
        <end position="221"/>
    </location>
</feature>
<feature type="domain" description="Potassium channel" evidence="14">
    <location>
        <begin position="119"/>
        <end position="175"/>
    </location>
</feature>
<dbReference type="AlphaFoldDB" id="A0ABD3VRX8"/>
<feature type="transmembrane region" description="Helical" evidence="13">
    <location>
        <begin position="233"/>
        <end position="251"/>
    </location>
</feature>
<organism evidence="15 16">
    <name type="scientific">Sinanodonta woodiana</name>
    <name type="common">Chinese pond mussel</name>
    <name type="synonym">Anodonta woodiana</name>
    <dbReference type="NCBI Taxonomy" id="1069815"/>
    <lineage>
        <taxon>Eukaryota</taxon>
        <taxon>Metazoa</taxon>
        <taxon>Spiralia</taxon>
        <taxon>Lophotrochozoa</taxon>
        <taxon>Mollusca</taxon>
        <taxon>Bivalvia</taxon>
        <taxon>Autobranchia</taxon>
        <taxon>Heteroconchia</taxon>
        <taxon>Palaeoheterodonta</taxon>
        <taxon>Unionida</taxon>
        <taxon>Unionoidea</taxon>
        <taxon>Unionidae</taxon>
        <taxon>Unioninae</taxon>
        <taxon>Sinanodonta</taxon>
    </lineage>
</organism>
<evidence type="ECO:0000256" key="12">
    <source>
        <dbReference type="RuleBase" id="RU003857"/>
    </source>
</evidence>
<evidence type="ECO:0000256" key="10">
    <source>
        <dbReference type="ARBA" id="ARBA00023136"/>
    </source>
</evidence>